<dbReference type="PANTHER" id="PTHR33571:SF14">
    <property type="entry name" value="PROTEIN ADENYLYLTRANSFERASE MJ0435-RELATED"/>
    <property type="match status" value="1"/>
</dbReference>
<dbReference type="Pfam" id="PF18765">
    <property type="entry name" value="Polbeta"/>
    <property type="match status" value="1"/>
</dbReference>
<name>A0A828ZNU0_ENTFC</name>
<feature type="domain" description="Polymerase beta nucleotidyltransferase" evidence="8">
    <location>
        <begin position="11"/>
        <end position="83"/>
    </location>
</feature>
<evidence type="ECO:0000256" key="7">
    <source>
        <dbReference type="ARBA" id="ARBA00022842"/>
    </source>
</evidence>
<evidence type="ECO:0000256" key="1">
    <source>
        <dbReference type="ARBA" id="ARBA00001946"/>
    </source>
</evidence>
<evidence type="ECO:0000256" key="6">
    <source>
        <dbReference type="ARBA" id="ARBA00022840"/>
    </source>
</evidence>
<evidence type="ECO:0000313" key="10">
    <source>
        <dbReference type="Proteomes" id="UP000010553"/>
    </source>
</evidence>
<accession>A0A828ZNU0</accession>
<sequence>MLFSVEEIKKRVKPVAEKYEIPVVYIFGSYARNEATNESDIDFLVETKGMPESNYWVLYGEFFEELKEAMDHDIDLVEMEALTEQHLTNYQKQFLEKMMEERIKVFEK</sequence>
<organism evidence="9 10">
    <name type="scientific">Enterococcus faecium EnGen0003</name>
    <dbReference type="NCBI Taxonomy" id="1138901"/>
    <lineage>
        <taxon>Bacteria</taxon>
        <taxon>Bacillati</taxon>
        <taxon>Bacillota</taxon>
        <taxon>Bacilli</taxon>
        <taxon>Lactobacillales</taxon>
        <taxon>Enterococcaceae</taxon>
        <taxon>Enterococcus</taxon>
    </lineage>
</organism>
<gene>
    <name evidence="9" type="ORF">OIE_03339</name>
</gene>
<keyword evidence="6" id="KW-0067">ATP-binding</keyword>
<comment type="cofactor">
    <cofactor evidence="1">
        <name>Mg(2+)</name>
        <dbReference type="ChEBI" id="CHEBI:18420"/>
    </cofactor>
</comment>
<dbReference type="AlphaFoldDB" id="A0A828ZNU0"/>
<dbReference type="GO" id="GO:0046872">
    <property type="term" value="F:metal ion binding"/>
    <property type="evidence" value="ECO:0007669"/>
    <property type="project" value="UniProtKB-KW"/>
</dbReference>
<dbReference type="PANTHER" id="PTHR33571">
    <property type="entry name" value="SSL8005 PROTEIN"/>
    <property type="match status" value="1"/>
</dbReference>
<dbReference type="InterPro" id="IPR041633">
    <property type="entry name" value="Polbeta"/>
</dbReference>
<dbReference type="Proteomes" id="UP000010553">
    <property type="component" value="Unassembled WGS sequence"/>
</dbReference>
<reference evidence="9 10" key="1">
    <citation type="submission" date="2012-12" db="EMBL/GenBank/DDBJ databases">
        <title>The Genome Sequence of Enterococcus faecium E1590.</title>
        <authorList>
            <consortium name="The Broad Institute Genome Sequencing Platform"/>
            <consortium name="The Broad Institute Genome Sequencing Center for Infectious Disease"/>
            <person name="Earl A.M."/>
            <person name="Gilmore M.S."/>
            <person name="van Schaik W."/>
            <person name="Lebreton F."/>
            <person name="Willems R.J."/>
            <person name="Walker B."/>
            <person name="Young S.K."/>
            <person name="Zeng Q."/>
            <person name="Gargeya S."/>
            <person name="Fitzgerald M."/>
            <person name="Haas B."/>
            <person name="Abouelleil A."/>
            <person name="Alvarado L."/>
            <person name="Arachchi H.M."/>
            <person name="Berlin A.M."/>
            <person name="Chapman S.B."/>
            <person name="Dewar J."/>
            <person name="Goldberg J."/>
            <person name="Griggs A."/>
            <person name="Gujja S."/>
            <person name="Hansen M."/>
            <person name="Howarth C."/>
            <person name="Imamovic A."/>
            <person name="Larimer J."/>
            <person name="McCowan C."/>
            <person name="Murphy C."/>
            <person name="Neiman D."/>
            <person name="Pearson M."/>
            <person name="Priest M."/>
            <person name="Roberts A."/>
            <person name="Saif S."/>
            <person name="Shea T."/>
            <person name="Sisk P."/>
            <person name="Sykes S."/>
            <person name="Wortman J."/>
            <person name="Nusbaum C."/>
            <person name="Birren B."/>
        </authorList>
    </citation>
    <scope>NUCLEOTIDE SEQUENCE [LARGE SCALE GENOMIC DNA]</scope>
    <source>
        <strain evidence="9 10">E1590</strain>
    </source>
</reference>
<dbReference type="InterPro" id="IPR043519">
    <property type="entry name" value="NT_sf"/>
</dbReference>
<dbReference type="SUPFAM" id="SSF81301">
    <property type="entry name" value="Nucleotidyltransferase"/>
    <property type="match status" value="1"/>
</dbReference>
<dbReference type="Gene3D" id="3.30.460.10">
    <property type="entry name" value="Beta Polymerase, domain 2"/>
    <property type="match status" value="1"/>
</dbReference>
<keyword evidence="2" id="KW-0808">Transferase</keyword>
<keyword evidence="3" id="KW-0548">Nucleotidyltransferase</keyword>
<evidence type="ECO:0000256" key="5">
    <source>
        <dbReference type="ARBA" id="ARBA00022741"/>
    </source>
</evidence>
<evidence type="ECO:0000256" key="3">
    <source>
        <dbReference type="ARBA" id="ARBA00022695"/>
    </source>
</evidence>
<keyword evidence="5" id="KW-0547">Nucleotide-binding</keyword>
<evidence type="ECO:0000313" key="9">
    <source>
        <dbReference type="EMBL" id="ELB03378.1"/>
    </source>
</evidence>
<keyword evidence="7" id="KW-0460">Magnesium</keyword>
<evidence type="ECO:0000259" key="8">
    <source>
        <dbReference type="Pfam" id="PF18765"/>
    </source>
</evidence>
<keyword evidence="4" id="KW-0479">Metal-binding</keyword>
<dbReference type="InterPro" id="IPR052038">
    <property type="entry name" value="Type-VII_TA_antitoxin"/>
</dbReference>
<dbReference type="GO" id="GO:0016779">
    <property type="term" value="F:nucleotidyltransferase activity"/>
    <property type="evidence" value="ECO:0007669"/>
    <property type="project" value="UniProtKB-KW"/>
</dbReference>
<comment type="caution">
    <text evidence="9">The sequence shown here is derived from an EMBL/GenBank/DDBJ whole genome shotgun (WGS) entry which is preliminary data.</text>
</comment>
<protein>
    <recommendedName>
        <fullName evidence="8">Polymerase beta nucleotidyltransferase domain-containing protein</fullName>
    </recommendedName>
</protein>
<dbReference type="RefSeq" id="WP_002308938.1">
    <property type="nucleotide sequence ID" value="NZ_KB029685.1"/>
</dbReference>
<dbReference type="GO" id="GO:0005524">
    <property type="term" value="F:ATP binding"/>
    <property type="evidence" value="ECO:0007669"/>
    <property type="project" value="UniProtKB-KW"/>
</dbReference>
<dbReference type="CDD" id="cd05403">
    <property type="entry name" value="NT_KNTase_like"/>
    <property type="match status" value="1"/>
</dbReference>
<evidence type="ECO:0000256" key="2">
    <source>
        <dbReference type="ARBA" id="ARBA00022679"/>
    </source>
</evidence>
<proteinExistence type="predicted"/>
<evidence type="ECO:0000256" key="4">
    <source>
        <dbReference type="ARBA" id="ARBA00022723"/>
    </source>
</evidence>
<dbReference type="EMBL" id="AHXC01000003">
    <property type="protein sequence ID" value="ELB03378.1"/>
    <property type="molecule type" value="Genomic_DNA"/>
</dbReference>